<dbReference type="Proteomes" id="UP000007954">
    <property type="component" value="Chromosome"/>
</dbReference>
<evidence type="ECO:0000313" key="1">
    <source>
        <dbReference type="EMBL" id="CCC39298.1"/>
    </source>
</evidence>
<accession>G0LHR0</accession>
<dbReference type="InterPro" id="IPR055951">
    <property type="entry name" value="DUF7529"/>
</dbReference>
<sequence length="168" mass="18829">MTDKVNQSPGVDAPSQDFGDHWDSILTDIETTATRYDNDGWKSLALHPGHITPLAGKSNNLWGFDVLLPDDEFATLENTIADITITDYELFSTEASGGVFLMSVMRAESETVAVIFPLYYRLGDDSISALKTHTAETGSVRTYLRRLENDRRIEFQYDKPGLFFPSQL</sequence>
<dbReference type="OrthoDB" id="325206at2157"/>
<dbReference type="HOGENOM" id="CLU_092285_1_0_2"/>
<dbReference type="GeneID" id="12445983"/>
<dbReference type="AlphaFoldDB" id="G0LHR0"/>
<protein>
    <submittedName>
        <fullName evidence="1">Uncharacterized protein</fullName>
    </submittedName>
</protein>
<dbReference type="KEGG" id="hwc:Hqrw_1340"/>
<dbReference type="EMBL" id="FR746099">
    <property type="protein sequence ID" value="CCC39298.1"/>
    <property type="molecule type" value="Genomic_DNA"/>
</dbReference>
<name>G0LHR0_HALWC</name>
<evidence type="ECO:0000313" key="2">
    <source>
        <dbReference type="Proteomes" id="UP000007954"/>
    </source>
</evidence>
<organism evidence="1 2">
    <name type="scientific">Haloquadratum walsbyi (strain DSM 16854 / JCM 12705 / C23)</name>
    <dbReference type="NCBI Taxonomy" id="768065"/>
    <lineage>
        <taxon>Archaea</taxon>
        <taxon>Methanobacteriati</taxon>
        <taxon>Methanobacteriota</taxon>
        <taxon>Stenosarchaea group</taxon>
        <taxon>Halobacteria</taxon>
        <taxon>Halobacteriales</taxon>
        <taxon>Haloferacaceae</taxon>
        <taxon>Haloquadratum</taxon>
    </lineage>
</organism>
<gene>
    <name evidence="1" type="ordered locus">Hqrw_1340</name>
</gene>
<dbReference type="RefSeq" id="WP_014555193.1">
    <property type="nucleotide sequence ID" value="NC_017459.1"/>
</dbReference>
<dbReference type="Pfam" id="PF24373">
    <property type="entry name" value="DUF7529"/>
    <property type="match status" value="1"/>
</dbReference>
<reference evidence="1 2" key="1">
    <citation type="journal article" date="2011" name="PLoS ONE">
        <title>Haloquadratum walsbyi: limited diversity in a global pond.</title>
        <authorList>
            <person name="Dyall-Smith M."/>
            <person name="Pfeiffer F."/>
            <person name="Klee K."/>
            <person name="Palm P."/>
            <person name="Gross K."/>
            <person name="Schuster S.C."/>
            <person name="Rampp M."/>
            <person name="Oesterhelt D."/>
        </authorList>
    </citation>
    <scope>NUCLEOTIDE SEQUENCE [LARGE SCALE GENOMIC DNA]</scope>
    <source>
        <strain evidence="2">DSM 16854 / JCM 12705 / C23</strain>
    </source>
</reference>
<proteinExistence type="predicted"/>